<dbReference type="Gene3D" id="3.40.50.450">
    <property type="match status" value="1"/>
</dbReference>
<organism evidence="3 4">
    <name type="scientific">Arcanobacterium bovis</name>
    <dbReference type="NCBI Taxonomy" id="2529275"/>
    <lineage>
        <taxon>Bacteria</taxon>
        <taxon>Bacillati</taxon>
        <taxon>Actinomycetota</taxon>
        <taxon>Actinomycetes</taxon>
        <taxon>Actinomycetales</taxon>
        <taxon>Actinomycetaceae</taxon>
        <taxon>Arcanobacterium</taxon>
    </lineage>
</organism>
<evidence type="ECO:0000313" key="3">
    <source>
        <dbReference type="EMBL" id="TBW20695.1"/>
    </source>
</evidence>
<gene>
    <name evidence="3" type="ORF">EZJ44_08510</name>
</gene>
<dbReference type="SUPFAM" id="SSF102405">
    <property type="entry name" value="MCP/YpsA-like"/>
    <property type="match status" value="1"/>
</dbReference>
<sequence>MSTIDDLAKITAIIRVKNRSFSQTKRSEMLLRLGIDETLSEICGGGLFIPSNMLEQARNDVHRWLDSGYKIVSLLDADYPSFLTQVHESPALLFYTGRLRQSMNSVSIVGSRHANQSALNRAQNIAEFLAHRGYTIISGLAKGIDTAAHQSALDADGYTVAVMGTGIDKTYPAENIRLRQKIEEQNGCIVTQFLPGSPPTKQSFPMRNVTMSGLSQATIVVTASEYSGTRGQAKRALLHGRNVFLLPDVVDNTQWGKEMLSQPGVYAVTSYDDLYAHLNTIDNDVQLLASIGKQNSD</sequence>
<dbReference type="Pfam" id="PF02481">
    <property type="entry name" value="DNA_processg_A"/>
    <property type="match status" value="1"/>
</dbReference>
<dbReference type="GO" id="GO:0009294">
    <property type="term" value="P:DNA-mediated transformation"/>
    <property type="evidence" value="ECO:0007669"/>
    <property type="project" value="InterPro"/>
</dbReference>
<dbReference type="Proteomes" id="UP000293036">
    <property type="component" value="Unassembled WGS sequence"/>
</dbReference>
<evidence type="ECO:0000256" key="1">
    <source>
        <dbReference type="ARBA" id="ARBA00006525"/>
    </source>
</evidence>
<dbReference type="InterPro" id="IPR003488">
    <property type="entry name" value="DprA"/>
</dbReference>
<dbReference type="EMBL" id="SJDT01000013">
    <property type="protein sequence ID" value="TBW20695.1"/>
    <property type="molecule type" value="Genomic_DNA"/>
</dbReference>
<name>A0A4Q9V008_9ACTO</name>
<evidence type="ECO:0000259" key="2">
    <source>
        <dbReference type="Pfam" id="PF02481"/>
    </source>
</evidence>
<dbReference type="InterPro" id="IPR057666">
    <property type="entry name" value="DrpA_SLOG"/>
</dbReference>
<dbReference type="AlphaFoldDB" id="A0A4Q9V008"/>
<dbReference type="PANTHER" id="PTHR43022:SF1">
    <property type="entry name" value="PROTEIN SMF"/>
    <property type="match status" value="1"/>
</dbReference>
<accession>A0A4Q9V008</accession>
<keyword evidence="4" id="KW-1185">Reference proteome</keyword>
<feature type="domain" description="Smf/DprA SLOG" evidence="2">
    <location>
        <begin position="71"/>
        <end position="278"/>
    </location>
</feature>
<evidence type="ECO:0000313" key="4">
    <source>
        <dbReference type="Proteomes" id="UP000293036"/>
    </source>
</evidence>
<proteinExistence type="inferred from homology"/>
<dbReference type="PANTHER" id="PTHR43022">
    <property type="entry name" value="PROTEIN SMF"/>
    <property type="match status" value="1"/>
</dbReference>
<comment type="caution">
    <text evidence="3">The sequence shown here is derived from an EMBL/GenBank/DDBJ whole genome shotgun (WGS) entry which is preliminary data.</text>
</comment>
<comment type="similarity">
    <text evidence="1">Belongs to the DprA/Smf family.</text>
</comment>
<reference evidence="3 4" key="1">
    <citation type="submission" date="2019-02" db="EMBL/GenBank/DDBJ databases">
        <title>Arcanobacterium bovis sp. nov., isolated from the milk of a cow with mastitis.</title>
        <authorList>
            <person name="Sammra O."/>
            <person name="Foster G."/>
            <person name="Hassan A."/>
            <person name="Alssahen M."/>
            <person name="Laemmler C."/>
            <person name="Borowiak M."/>
            <person name="Malorny B."/>
            <person name="Abdulmawjood A."/>
        </authorList>
    </citation>
    <scope>NUCLEOTIDE SEQUENCE [LARGE SCALE GENOMIC DNA]</scope>
    <source>
        <strain evidence="3 4">C605018/01/1</strain>
    </source>
</reference>
<protein>
    <submittedName>
        <fullName evidence="3">DNA-processing protein DprA</fullName>
    </submittedName>
</protein>
<dbReference type="OrthoDB" id="9785707at2"/>
<dbReference type="RefSeq" id="WP_131282541.1">
    <property type="nucleotide sequence ID" value="NZ_JBHSLR010000008.1"/>
</dbReference>